<name>A0ABW4XYS2_9FLAO</name>
<proteinExistence type="predicted"/>
<dbReference type="EMBL" id="JBHUHU010000003">
    <property type="protein sequence ID" value="MFD2100202.1"/>
    <property type="molecule type" value="Genomic_DNA"/>
</dbReference>
<dbReference type="Proteomes" id="UP001597342">
    <property type="component" value="Unassembled WGS sequence"/>
</dbReference>
<keyword evidence="3" id="KW-1185">Reference proteome</keyword>
<keyword evidence="1" id="KW-0472">Membrane</keyword>
<evidence type="ECO:0000313" key="2">
    <source>
        <dbReference type="EMBL" id="MFD2100202.1"/>
    </source>
</evidence>
<feature type="transmembrane region" description="Helical" evidence="1">
    <location>
        <begin position="377"/>
        <end position="410"/>
    </location>
</feature>
<feature type="transmembrane region" description="Helical" evidence="1">
    <location>
        <begin position="12"/>
        <end position="30"/>
    </location>
</feature>
<feature type="transmembrane region" description="Helical" evidence="1">
    <location>
        <begin position="202"/>
        <end position="235"/>
    </location>
</feature>
<feature type="transmembrane region" description="Helical" evidence="1">
    <location>
        <begin position="96"/>
        <end position="118"/>
    </location>
</feature>
<evidence type="ECO:0000313" key="3">
    <source>
        <dbReference type="Proteomes" id="UP001597342"/>
    </source>
</evidence>
<feature type="transmembrane region" description="Helical" evidence="1">
    <location>
        <begin position="342"/>
        <end position="365"/>
    </location>
</feature>
<dbReference type="RefSeq" id="WP_379830923.1">
    <property type="nucleotide sequence ID" value="NZ_JBHUHU010000003.1"/>
</dbReference>
<organism evidence="2 3">
    <name type="scientific">Flagellimonas iocasae</name>
    <dbReference type="NCBI Taxonomy" id="2055905"/>
    <lineage>
        <taxon>Bacteria</taxon>
        <taxon>Pseudomonadati</taxon>
        <taxon>Bacteroidota</taxon>
        <taxon>Flavobacteriia</taxon>
        <taxon>Flavobacteriales</taxon>
        <taxon>Flavobacteriaceae</taxon>
        <taxon>Flagellimonas</taxon>
    </lineage>
</organism>
<accession>A0ABW4XYS2</accession>
<feature type="transmembrane region" description="Helical" evidence="1">
    <location>
        <begin position="130"/>
        <end position="148"/>
    </location>
</feature>
<sequence>MKTIIKHNRKNVLFLELIVFLLISLVYNIIIKDVFDYMGFIGEPIFHKLLIGTVVFLVLVVLGATIKDPFFYAVWHISFLIFIIGQIVYYQYSNGLIGPLIGNTIFLLVLYVFSFIKLNIRKVNVKGKPLNIILVSTLLLFFPIFIRYSGHVNFNNFLLQDIYESRLYFREFDDKYFGYLRAPLSRVILPSLLIIGLLGRKVWLVVLSLFMISFIFLVGALKSIFIGMIAAILFYLGKTYLDKVYIMLYLFFFLTFFGLLVFWATDNVFLVDSLVRRTLFVPAMLDNYYYEIFADNQLYWSHNFLGELFFNYPFDRPPNMFVGEVILQKEGMSANVGIVTEGFFSLGYLGIFLESMVIAFIFLLLKSIKIKPVFFGLVFVYIYYINTSFLSVLMLTHGLIFFLFFAFLFLNKDYEG</sequence>
<feature type="transmembrane region" description="Helical" evidence="1">
    <location>
        <begin position="244"/>
        <end position="264"/>
    </location>
</feature>
<gene>
    <name evidence="2" type="ORF">ACFSJE_10485</name>
</gene>
<keyword evidence="1" id="KW-0812">Transmembrane</keyword>
<evidence type="ECO:0000256" key="1">
    <source>
        <dbReference type="SAM" id="Phobius"/>
    </source>
</evidence>
<feature type="transmembrane region" description="Helical" evidence="1">
    <location>
        <begin position="70"/>
        <end position="90"/>
    </location>
</feature>
<reference evidence="3" key="1">
    <citation type="journal article" date="2019" name="Int. J. Syst. Evol. Microbiol.">
        <title>The Global Catalogue of Microorganisms (GCM) 10K type strain sequencing project: providing services to taxonomists for standard genome sequencing and annotation.</title>
        <authorList>
            <consortium name="The Broad Institute Genomics Platform"/>
            <consortium name="The Broad Institute Genome Sequencing Center for Infectious Disease"/>
            <person name="Wu L."/>
            <person name="Ma J."/>
        </authorList>
    </citation>
    <scope>NUCLEOTIDE SEQUENCE [LARGE SCALE GENOMIC DNA]</scope>
    <source>
        <strain evidence="3">JCM 3389</strain>
    </source>
</reference>
<protein>
    <recommendedName>
        <fullName evidence="4">Oligosaccharide repeat unit polymerase</fullName>
    </recommendedName>
</protein>
<feature type="transmembrane region" description="Helical" evidence="1">
    <location>
        <begin position="45"/>
        <end position="63"/>
    </location>
</feature>
<keyword evidence="1" id="KW-1133">Transmembrane helix</keyword>
<comment type="caution">
    <text evidence="2">The sequence shown here is derived from an EMBL/GenBank/DDBJ whole genome shotgun (WGS) entry which is preliminary data.</text>
</comment>
<evidence type="ECO:0008006" key="4">
    <source>
        <dbReference type="Google" id="ProtNLM"/>
    </source>
</evidence>